<dbReference type="Pfam" id="PF00237">
    <property type="entry name" value="Ribosomal_L22"/>
    <property type="match status" value="1"/>
</dbReference>
<keyword evidence="2 6" id="KW-0689">Ribosomal protein</keyword>
<organism evidence="7 8">
    <name type="scientific">Cordylochernes scorpioides</name>
    <dbReference type="NCBI Taxonomy" id="51811"/>
    <lineage>
        <taxon>Eukaryota</taxon>
        <taxon>Metazoa</taxon>
        <taxon>Ecdysozoa</taxon>
        <taxon>Arthropoda</taxon>
        <taxon>Chelicerata</taxon>
        <taxon>Arachnida</taxon>
        <taxon>Pseudoscorpiones</taxon>
        <taxon>Cheliferoidea</taxon>
        <taxon>Chernetidae</taxon>
        <taxon>Cordylochernes</taxon>
    </lineage>
</organism>
<dbReference type="InterPro" id="IPR036394">
    <property type="entry name" value="Ribosomal_uL22_sf"/>
</dbReference>
<sequence length="283" mass="33069">MKNLLDKAKMLLSMNRANRLSNLIFCLKEQIKDETSRPESLLKEKMLVFIKRNVKIDFQSYLEVILMDYLLSLILQHFAGRNILLYSARGVGMLYGRLIPDAPPAHNPAANRKKWDGPQVWPKYNEKMYPPLKPGEHRPAWVCHSYTFVKYSPDNMNLVASMIRGMSIDDAITQMTLMKKKGALAVKNALLEAQEMAVRDHNVEYKSNLWVAESFATKALVVKNLRRHARMRFGEIRHMYCHYFVRLEEGPPPQHYYTPNLTGTQKLEEYIRRLRMRNIQNSL</sequence>
<dbReference type="InterPro" id="IPR001063">
    <property type="entry name" value="Ribosomal_uL22"/>
</dbReference>
<dbReference type="PANTHER" id="PTHR13501:SF8">
    <property type="entry name" value="LARGE RIBOSOMAL SUBUNIT PROTEIN UL22M"/>
    <property type="match status" value="1"/>
</dbReference>
<comment type="similarity">
    <text evidence="1 6">Belongs to the universal ribosomal protein uL22 family.</text>
</comment>
<proteinExistence type="inferred from homology"/>
<protein>
    <recommendedName>
        <fullName evidence="4">Large ribosomal subunit protein uL22m</fullName>
    </recommendedName>
    <alternativeName>
        <fullName evidence="5">39S ribosomal protein L22, mitochondrial</fullName>
    </alternativeName>
</protein>
<keyword evidence="8" id="KW-1185">Reference proteome</keyword>
<evidence type="ECO:0000256" key="3">
    <source>
        <dbReference type="ARBA" id="ARBA00023274"/>
    </source>
</evidence>
<accession>A0ABY6JW59</accession>
<name>A0ABY6JW59_9ARAC</name>
<dbReference type="InterPro" id="IPR047867">
    <property type="entry name" value="Ribosomal_uL22_bac/org-type"/>
</dbReference>
<evidence type="ECO:0000256" key="5">
    <source>
        <dbReference type="ARBA" id="ARBA00035506"/>
    </source>
</evidence>
<evidence type="ECO:0000256" key="1">
    <source>
        <dbReference type="ARBA" id="ARBA00009451"/>
    </source>
</evidence>
<gene>
    <name evidence="7" type="ORF">LAZ67_1001987</name>
</gene>
<evidence type="ECO:0000256" key="4">
    <source>
        <dbReference type="ARBA" id="ARBA00035286"/>
    </source>
</evidence>
<dbReference type="Gene3D" id="3.90.470.10">
    <property type="entry name" value="Ribosomal protein L22/L17"/>
    <property type="match status" value="1"/>
</dbReference>
<evidence type="ECO:0000313" key="7">
    <source>
        <dbReference type="EMBL" id="UYV60708.1"/>
    </source>
</evidence>
<evidence type="ECO:0000313" key="8">
    <source>
        <dbReference type="Proteomes" id="UP001235939"/>
    </source>
</evidence>
<dbReference type="EMBL" id="CP092863">
    <property type="protein sequence ID" value="UYV60708.1"/>
    <property type="molecule type" value="Genomic_DNA"/>
</dbReference>
<dbReference type="PANTHER" id="PTHR13501">
    <property type="entry name" value="CHLOROPLAST 50S RIBOSOMAL PROTEIN L22-RELATED"/>
    <property type="match status" value="1"/>
</dbReference>
<evidence type="ECO:0000256" key="2">
    <source>
        <dbReference type="ARBA" id="ARBA00022980"/>
    </source>
</evidence>
<keyword evidence="3 6" id="KW-0687">Ribonucleoprotein</keyword>
<evidence type="ECO:0000256" key="6">
    <source>
        <dbReference type="RuleBase" id="RU004005"/>
    </source>
</evidence>
<dbReference type="Proteomes" id="UP001235939">
    <property type="component" value="Chromosome 01"/>
</dbReference>
<dbReference type="SUPFAM" id="SSF54843">
    <property type="entry name" value="Ribosomal protein L22"/>
    <property type="match status" value="1"/>
</dbReference>
<reference evidence="7 8" key="1">
    <citation type="submission" date="2022-01" db="EMBL/GenBank/DDBJ databases">
        <title>A chromosomal length assembly of Cordylochernes scorpioides.</title>
        <authorList>
            <person name="Zeh D."/>
            <person name="Zeh J."/>
        </authorList>
    </citation>
    <scope>NUCLEOTIDE SEQUENCE [LARGE SCALE GENOMIC DNA]</scope>
    <source>
        <strain evidence="7">IN4F17</strain>
        <tissue evidence="7">Whole Body</tissue>
    </source>
</reference>